<dbReference type="NCBIfam" id="TIGR04265">
    <property type="entry name" value="bac_cardiolipin"/>
    <property type="match status" value="1"/>
</dbReference>
<evidence type="ECO:0000256" key="4">
    <source>
        <dbReference type="ARBA" id="ARBA00022475"/>
    </source>
</evidence>
<dbReference type="SUPFAM" id="SSF56024">
    <property type="entry name" value="Phospholipase D/nuclease"/>
    <property type="match status" value="2"/>
</dbReference>
<keyword evidence="11" id="KW-0443">Lipid metabolism</keyword>
<dbReference type="InterPro" id="IPR022924">
    <property type="entry name" value="Cardiolipin_synthase"/>
</dbReference>
<evidence type="ECO:0000256" key="1">
    <source>
        <dbReference type="ARBA" id="ARBA00003145"/>
    </source>
</evidence>
<feature type="domain" description="PLD phosphodiesterase" evidence="17">
    <location>
        <begin position="384"/>
        <end position="411"/>
    </location>
</feature>
<dbReference type="GO" id="GO:0005886">
    <property type="term" value="C:plasma membrane"/>
    <property type="evidence" value="ECO:0007669"/>
    <property type="project" value="UniProtKB-SubCell"/>
</dbReference>
<keyword evidence="13" id="KW-0594">Phospholipid biosynthesis</keyword>
<keyword evidence="4" id="KW-1003">Cell membrane</keyword>
<evidence type="ECO:0000256" key="7">
    <source>
        <dbReference type="ARBA" id="ARBA00022679"/>
    </source>
</evidence>
<dbReference type="InterPro" id="IPR025202">
    <property type="entry name" value="PLD-like_dom"/>
</dbReference>
<name>A0A238KW84_9RHOB</name>
<dbReference type="FunFam" id="3.30.870.10:FF:000014">
    <property type="entry name" value="Cardiolipin synthase"/>
    <property type="match status" value="1"/>
</dbReference>
<evidence type="ECO:0000256" key="11">
    <source>
        <dbReference type="ARBA" id="ARBA00023098"/>
    </source>
</evidence>
<dbReference type="Gene3D" id="3.30.870.10">
    <property type="entry name" value="Endonuclease Chain A"/>
    <property type="match status" value="2"/>
</dbReference>
<keyword evidence="6" id="KW-0964">Secreted</keyword>
<evidence type="ECO:0000256" key="3">
    <source>
        <dbReference type="ARBA" id="ARBA00004613"/>
    </source>
</evidence>
<keyword evidence="7 18" id="KW-0808">Transferase</keyword>
<evidence type="ECO:0000256" key="2">
    <source>
        <dbReference type="ARBA" id="ARBA00004236"/>
    </source>
</evidence>
<reference evidence="18 19" key="1">
    <citation type="submission" date="2017-05" db="EMBL/GenBank/DDBJ databases">
        <authorList>
            <person name="Song R."/>
            <person name="Chenine A.L."/>
            <person name="Ruprecht R.M."/>
        </authorList>
    </citation>
    <scope>NUCLEOTIDE SEQUENCE [LARGE SCALE GENOMIC DNA]</scope>
    <source>
        <strain evidence="18 19">CECT 8663</strain>
    </source>
</reference>
<dbReference type="AlphaFoldDB" id="A0A238KW84"/>
<keyword evidence="14" id="KW-1208">Phospholipid metabolism</keyword>
<comment type="function">
    <text evidence="1">Could be a virulence factor.</text>
</comment>
<evidence type="ECO:0000313" key="18">
    <source>
        <dbReference type="EMBL" id="SMX47073.1"/>
    </source>
</evidence>
<evidence type="ECO:0000256" key="12">
    <source>
        <dbReference type="ARBA" id="ARBA00023136"/>
    </source>
</evidence>
<keyword evidence="10 16" id="KW-1133">Transmembrane helix</keyword>
<dbReference type="CDD" id="cd09155">
    <property type="entry name" value="PLDc_PaCLS_like_1"/>
    <property type="match status" value="1"/>
</dbReference>
<dbReference type="GO" id="GO:0008808">
    <property type="term" value="F:cardiolipin synthase activity"/>
    <property type="evidence" value="ECO:0007669"/>
    <property type="project" value="UniProtKB-UniRule"/>
</dbReference>
<evidence type="ECO:0000256" key="16">
    <source>
        <dbReference type="SAM" id="Phobius"/>
    </source>
</evidence>
<feature type="domain" description="PLD phosphodiesterase" evidence="17">
    <location>
        <begin position="208"/>
        <end position="235"/>
    </location>
</feature>
<accession>A0A238KW84</accession>
<keyword evidence="19" id="KW-1185">Reference proteome</keyword>
<dbReference type="GO" id="GO:0032049">
    <property type="term" value="P:cardiolipin biosynthetic process"/>
    <property type="evidence" value="ECO:0007669"/>
    <property type="project" value="UniProtKB-UniRule"/>
</dbReference>
<evidence type="ECO:0000256" key="9">
    <source>
        <dbReference type="ARBA" id="ARBA00022737"/>
    </source>
</evidence>
<evidence type="ECO:0000256" key="13">
    <source>
        <dbReference type="ARBA" id="ARBA00023209"/>
    </source>
</evidence>
<protein>
    <recommendedName>
        <fullName evidence="15">Cardiolipin synthase</fullName>
        <ecNumber evidence="15">2.7.8.-</ecNumber>
    </recommendedName>
</protein>
<evidence type="ECO:0000256" key="5">
    <source>
        <dbReference type="ARBA" id="ARBA00022516"/>
    </source>
</evidence>
<dbReference type="InterPro" id="IPR001736">
    <property type="entry name" value="PLipase_D/transphosphatidylase"/>
</dbReference>
<dbReference type="EC" id="2.7.8.-" evidence="15"/>
<dbReference type="GO" id="GO:0005576">
    <property type="term" value="C:extracellular region"/>
    <property type="evidence" value="ECO:0007669"/>
    <property type="project" value="UniProtKB-SubCell"/>
</dbReference>
<gene>
    <name evidence="18" type="primary">ywiE</name>
    <name evidence="18" type="ORF">PEV8663_03464</name>
</gene>
<evidence type="ECO:0000256" key="14">
    <source>
        <dbReference type="ARBA" id="ARBA00023264"/>
    </source>
</evidence>
<evidence type="ECO:0000256" key="8">
    <source>
        <dbReference type="ARBA" id="ARBA00022692"/>
    </source>
</evidence>
<evidence type="ECO:0000313" key="19">
    <source>
        <dbReference type="Proteomes" id="UP000220836"/>
    </source>
</evidence>
<dbReference type="Proteomes" id="UP000220836">
    <property type="component" value="Unassembled WGS sequence"/>
</dbReference>
<evidence type="ECO:0000259" key="17">
    <source>
        <dbReference type="PROSITE" id="PS50035"/>
    </source>
</evidence>
<dbReference type="RefSeq" id="WP_097805929.1">
    <property type="nucleotide sequence ID" value="NZ_FXYH01000014.1"/>
</dbReference>
<sequence>MHFQFEVITLLAFQIAGIYCAFLAIRDSRTPQGSAAWTVFLLAAPYLAVPVYLFLGSFNFDGYVTGRRDSDDVIGGLKTFKIDHPAKLTENKGIYEALEKIGDIPVGSGSDLDLLIDGEETFGAIFEAISAAKSYVLVQSYIINDDKIGGRLRDALIERAQNGVDVRLIYDAVGCAKLPKSYLETLSNGGVSVVNAHAMGGPKSRFQINFRNHRKTVVVDGVVGFTGGLNMGDEYMGEDPKFGLWRDTHARLSGPVVLQLQLIFVEDWHWATQKNISETLNWEVHIAEPNKDAVLVATGPGDTFDTGSLYFCALINAATDRLWIASPYFVPENDILTALKLAAMRGVDVRVLVPEVADHKITWLAALAYLDELIEADIEIWRYNEGFMHQKVVLVDDLISSVGTTNLDNRSCRLNFEETVVVFDQETAAQTAAMFEADFARSFLLTKKLGDRRLIERIGAPVARLFSPLL</sequence>
<dbReference type="OrthoDB" id="9762009at2"/>
<dbReference type="Pfam" id="PF13091">
    <property type="entry name" value="PLDc_2"/>
    <property type="match status" value="2"/>
</dbReference>
<evidence type="ECO:0000256" key="15">
    <source>
        <dbReference type="NCBIfam" id="TIGR04265"/>
    </source>
</evidence>
<dbReference type="PANTHER" id="PTHR21248">
    <property type="entry name" value="CARDIOLIPIN SYNTHASE"/>
    <property type="match status" value="1"/>
</dbReference>
<feature type="transmembrane region" description="Helical" evidence="16">
    <location>
        <begin position="37"/>
        <end position="58"/>
    </location>
</feature>
<keyword evidence="9" id="KW-0677">Repeat</keyword>
<keyword evidence="8 16" id="KW-0812">Transmembrane</keyword>
<organism evidence="18 19">
    <name type="scientific">Pelagimonas varians</name>
    <dbReference type="NCBI Taxonomy" id="696760"/>
    <lineage>
        <taxon>Bacteria</taxon>
        <taxon>Pseudomonadati</taxon>
        <taxon>Pseudomonadota</taxon>
        <taxon>Alphaproteobacteria</taxon>
        <taxon>Rhodobacterales</taxon>
        <taxon>Roseobacteraceae</taxon>
        <taxon>Pelagimonas</taxon>
    </lineage>
</organism>
<evidence type="ECO:0000256" key="10">
    <source>
        <dbReference type="ARBA" id="ARBA00022989"/>
    </source>
</evidence>
<keyword evidence="12 16" id="KW-0472">Membrane</keyword>
<feature type="transmembrane region" description="Helical" evidence="16">
    <location>
        <begin position="7"/>
        <end position="25"/>
    </location>
</feature>
<proteinExistence type="predicted"/>
<dbReference type="SMART" id="SM00155">
    <property type="entry name" value="PLDc"/>
    <property type="match status" value="2"/>
</dbReference>
<keyword evidence="5" id="KW-0444">Lipid biosynthesis</keyword>
<comment type="subcellular location">
    <subcellularLocation>
        <location evidence="2">Cell membrane</location>
    </subcellularLocation>
    <subcellularLocation>
        <location evidence="3">Secreted</location>
    </subcellularLocation>
</comment>
<dbReference type="PROSITE" id="PS50035">
    <property type="entry name" value="PLD"/>
    <property type="match status" value="2"/>
</dbReference>
<dbReference type="EMBL" id="FXYH01000014">
    <property type="protein sequence ID" value="SMX47073.1"/>
    <property type="molecule type" value="Genomic_DNA"/>
</dbReference>
<evidence type="ECO:0000256" key="6">
    <source>
        <dbReference type="ARBA" id="ARBA00022525"/>
    </source>
</evidence>
<dbReference type="PANTHER" id="PTHR21248:SF22">
    <property type="entry name" value="PHOSPHOLIPASE D"/>
    <property type="match status" value="1"/>
</dbReference>